<sequence length="228" mass="27109">MKFVKQPQSLNVNIICDEFCKTDFRHSELLPNSVRCIICGPSNCGKTNLLISLLLHENGLRFRNVYIYSKTLYQPKYIFLEKVLQRVSGITFQKYQENEEILRVQDAKPDSVIIFDDVACENQNNMRDYFAMGRHKYIDCFYLNQTYSKIPKQLIRDNANLIILFKQDEINLKHIYEEHVNTDMSWVQFREMCSKIWNEPFSFVVINKDCSKNKGCYRNKFDTFVVFD</sequence>
<accession>A0A2U7PX25</accession>
<dbReference type="EMBL" id="KY042018">
    <property type="protein sequence ID" value="AUH25527.1"/>
    <property type="molecule type" value="Genomic_DNA"/>
</dbReference>
<dbReference type="SUPFAM" id="SSF52540">
    <property type="entry name" value="P-loop containing nucleoside triphosphate hydrolases"/>
    <property type="match status" value="1"/>
</dbReference>
<dbReference type="Pfam" id="PF04665">
    <property type="entry name" value="Pox_A32"/>
    <property type="match status" value="1"/>
</dbReference>
<evidence type="ECO:0000313" key="1">
    <source>
        <dbReference type="EMBL" id="AUH25527.1"/>
    </source>
</evidence>
<dbReference type="InterPro" id="IPR006758">
    <property type="entry name" value="A32L"/>
</dbReference>
<reference evidence="1" key="1">
    <citation type="submission" date="2016-10" db="EMBL/GenBank/DDBJ databases">
        <title>Deep sequencing reveals no adventitious viruses in Sf-rhabdovirus-negative Sf-RVN cells.</title>
        <authorList>
            <person name="Geisler C."/>
            <person name="Jarvis D.L."/>
        </authorList>
    </citation>
    <scope>NUCLEOTIDE SEQUENCE</scope>
    <source>
        <tissue evidence="1">Ovaries</tissue>
    </source>
</reference>
<dbReference type="AlphaFoldDB" id="A0A2U7PX25"/>
<dbReference type="Gene3D" id="3.40.50.300">
    <property type="entry name" value="P-loop containing nucleotide triphosphate hydrolases"/>
    <property type="match status" value="1"/>
</dbReference>
<proteinExistence type="predicted"/>
<name>A0A2U7PX25_SPOFR</name>
<organism evidence="1">
    <name type="scientific">Spodoptera frugiperda</name>
    <name type="common">Fall armyworm</name>
    <dbReference type="NCBI Taxonomy" id="7108"/>
    <lineage>
        <taxon>Eukaryota</taxon>
        <taxon>Metazoa</taxon>
        <taxon>Ecdysozoa</taxon>
        <taxon>Arthropoda</taxon>
        <taxon>Hexapoda</taxon>
        <taxon>Insecta</taxon>
        <taxon>Pterygota</taxon>
        <taxon>Neoptera</taxon>
        <taxon>Endopterygota</taxon>
        <taxon>Lepidoptera</taxon>
        <taxon>Glossata</taxon>
        <taxon>Ditrysia</taxon>
        <taxon>Noctuoidea</taxon>
        <taxon>Noctuidae</taxon>
        <taxon>Amphipyrinae</taxon>
        <taxon>Spodoptera</taxon>
    </lineage>
</organism>
<protein>
    <submittedName>
        <fullName evidence="1">ATP</fullName>
    </submittedName>
</protein>
<dbReference type="InterPro" id="IPR027417">
    <property type="entry name" value="P-loop_NTPase"/>
</dbReference>